<protein>
    <submittedName>
        <fullName evidence="1">Uncharacterized protein</fullName>
    </submittedName>
</protein>
<sequence>MHTSGEIGRYIYQTSEAAVTYVHVRVVVSLRFPSPHPCRPGRRAVRNGHHGVQG</sequence>
<evidence type="ECO:0000313" key="2">
    <source>
        <dbReference type="Proteomes" id="UP000000763"/>
    </source>
</evidence>
<dbReference type="EMBL" id="AP004341">
    <property type="protein sequence ID" value="BAC10858.1"/>
    <property type="molecule type" value="Genomic_DNA"/>
</dbReference>
<reference evidence="2" key="1">
    <citation type="journal article" date="2005" name="Nature">
        <title>The map-based sequence of the rice genome.</title>
        <authorList>
            <consortium name="International rice genome sequencing project (IRGSP)"/>
            <person name="Matsumoto T."/>
            <person name="Wu J."/>
            <person name="Kanamori H."/>
            <person name="Katayose Y."/>
            <person name="Fujisawa M."/>
            <person name="Namiki N."/>
            <person name="Mizuno H."/>
            <person name="Yamamoto K."/>
            <person name="Antonio B.A."/>
            <person name="Baba T."/>
            <person name="Sakata K."/>
            <person name="Nagamura Y."/>
            <person name="Aoki H."/>
            <person name="Arikawa K."/>
            <person name="Arita K."/>
            <person name="Bito T."/>
            <person name="Chiden Y."/>
            <person name="Fujitsuka N."/>
            <person name="Fukunaka R."/>
            <person name="Hamada M."/>
            <person name="Harada C."/>
            <person name="Hayashi A."/>
            <person name="Hijishita S."/>
            <person name="Honda M."/>
            <person name="Hosokawa S."/>
            <person name="Ichikawa Y."/>
            <person name="Idonuma A."/>
            <person name="Iijima M."/>
            <person name="Ikeda M."/>
            <person name="Ikeno M."/>
            <person name="Ito K."/>
            <person name="Ito S."/>
            <person name="Ito T."/>
            <person name="Ito Y."/>
            <person name="Ito Y."/>
            <person name="Iwabuchi A."/>
            <person name="Kamiya K."/>
            <person name="Karasawa W."/>
            <person name="Kurita K."/>
            <person name="Katagiri S."/>
            <person name="Kikuta A."/>
            <person name="Kobayashi H."/>
            <person name="Kobayashi N."/>
            <person name="Machita K."/>
            <person name="Maehara T."/>
            <person name="Masukawa M."/>
            <person name="Mizubayashi T."/>
            <person name="Mukai Y."/>
            <person name="Nagasaki H."/>
            <person name="Nagata Y."/>
            <person name="Naito S."/>
            <person name="Nakashima M."/>
            <person name="Nakama Y."/>
            <person name="Nakamichi Y."/>
            <person name="Nakamura M."/>
            <person name="Meguro A."/>
            <person name="Negishi M."/>
            <person name="Ohta I."/>
            <person name="Ohta T."/>
            <person name="Okamoto M."/>
            <person name="Ono N."/>
            <person name="Saji S."/>
            <person name="Sakaguchi M."/>
            <person name="Sakai K."/>
            <person name="Shibata M."/>
            <person name="Shimokawa T."/>
            <person name="Song J."/>
            <person name="Takazaki Y."/>
            <person name="Terasawa K."/>
            <person name="Tsugane M."/>
            <person name="Tsuji K."/>
            <person name="Ueda S."/>
            <person name="Waki K."/>
            <person name="Yamagata H."/>
            <person name="Yamamoto M."/>
            <person name="Yamamoto S."/>
            <person name="Yamane H."/>
            <person name="Yoshiki S."/>
            <person name="Yoshihara R."/>
            <person name="Yukawa K."/>
            <person name="Zhong H."/>
            <person name="Yano M."/>
            <person name="Yuan Q."/>
            <person name="Ouyang S."/>
            <person name="Liu J."/>
            <person name="Jones K.M."/>
            <person name="Gansberger K."/>
            <person name="Moffat K."/>
            <person name="Hill J."/>
            <person name="Bera J."/>
            <person name="Fadrosh D."/>
            <person name="Jin S."/>
            <person name="Johri S."/>
            <person name="Kim M."/>
            <person name="Overton L."/>
            <person name="Reardon M."/>
            <person name="Tsitrin T."/>
            <person name="Vuong H."/>
            <person name="Weaver B."/>
            <person name="Ciecko A."/>
            <person name="Tallon L."/>
            <person name="Jackson J."/>
            <person name="Pai G."/>
            <person name="Aken S.V."/>
            <person name="Utterback T."/>
            <person name="Reidmuller S."/>
            <person name="Feldblyum T."/>
            <person name="Hsiao J."/>
            <person name="Zismann V."/>
            <person name="Iobst S."/>
            <person name="de Vazeille A.R."/>
            <person name="Buell C.R."/>
            <person name="Ying K."/>
            <person name="Li Y."/>
            <person name="Lu T."/>
            <person name="Huang Y."/>
            <person name="Zhao Q."/>
            <person name="Feng Q."/>
            <person name="Zhang L."/>
            <person name="Zhu J."/>
            <person name="Weng Q."/>
            <person name="Mu J."/>
            <person name="Lu Y."/>
            <person name="Fan D."/>
            <person name="Liu Y."/>
            <person name="Guan J."/>
            <person name="Zhang Y."/>
            <person name="Yu S."/>
            <person name="Liu X."/>
            <person name="Zhang Y."/>
            <person name="Hong G."/>
            <person name="Han B."/>
            <person name="Choisne N."/>
            <person name="Demange N."/>
            <person name="Orjeda G."/>
            <person name="Samain S."/>
            <person name="Cattolico L."/>
            <person name="Pelletier E."/>
            <person name="Couloux A."/>
            <person name="Segurens B."/>
            <person name="Wincker P."/>
            <person name="D'Hont A."/>
            <person name="Scarpelli C."/>
            <person name="Weissenbach J."/>
            <person name="Salanoubat M."/>
            <person name="Quetier F."/>
            <person name="Yu Y."/>
            <person name="Kim H.R."/>
            <person name="Rambo T."/>
            <person name="Currie J."/>
            <person name="Collura K."/>
            <person name="Luo M."/>
            <person name="Yang T."/>
            <person name="Ammiraju J.S.S."/>
            <person name="Engler F."/>
            <person name="Soderlund C."/>
            <person name="Wing R.A."/>
            <person name="Palmer L.E."/>
            <person name="de la Bastide M."/>
            <person name="Spiegel L."/>
            <person name="Nascimento L."/>
            <person name="Zutavern T."/>
            <person name="O'Shaughnessy A."/>
            <person name="Dike S."/>
            <person name="Dedhia N."/>
            <person name="Preston R."/>
            <person name="Balija V."/>
            <person name="McCombie W.R."/>
            <person name="Chow T."/>
            <person name="Chen H."/>
            <person name="Chung M."/>
            <person name="Chen C."/>
            <person name="Shaw J."/>
            <person name="Wu H."/>
            <person name="Hsiao K."/>
            <person name="Chao Y."/>
            <person name="Chu M."/>
            <person name="Cheng C."/>
            <person name="Hour A."/>
            <person name="Lee P."/>
            <person name="Lin S."/>
            <person name="Lin Y."/>
            <person name="Liou J."/>
            <person name="Liu S."/>
            <person name="Hsing Y."/>
            <person name="Raghuvanshi S."/>
            <person name="Mohanty A."/>
            <person name="Bharti A.K."/>
            <person name="Gaur A."/>
            <person name="Gupta V."/>
            <person name="Kumar D."/>
            <person name="Ravi V."/>
            <person name="Vij S."/>
            <person name="Kapur A."/>
            <person name="Khurana P."/>
            <person name="Khurana P."/>
            <person name="Khurana J.P."/>
            <person name="Tyagi A.K."/>
            <person name="Gaikwad K."/>
            <person name="Singh A."/>
            <person name="Dalal V."/>
            <person name="Srivastava S."/>
            <person name="Dixit A."/>
            <person name="Pal A.K."/>
            <person name="Ghazi I.A."/>
            <person name="Yadav M."/>
            <person name="Pandit A."/>
            <person name="Bhargava A."/>
            <person name="Sureshbabu K."/>
            <person name="Batra K."/>
            <person name="Sharma T.R."/>
            <person name="Mohapatra T."/>
            <person name="Singh N.K."/>
            <person name="Messing J."/>
            <person name="Nelson A.B."/>
            <person name="Fuks G."/>
            <person name="Kavchok S."/>
            <person name="Keizer G."/>
            <person name="Linton E."/>
            <person name="Llaca V."/>
            <person name="Song R."/>
            <person name="Tanyolac B."/>
            <person name="Young S."/>
            <person name="Ho-Il K."/>
            <person name="Hahn J.H."/>
            <person name="Sangsakoo G."/>
            <person name="Vanavichit A."/>
            <person name="de Mattos Luiz.A.T."/>
            <person name="Zimmer P.D."/>
            <person name="Malone G."/>
            <person name="Dellagostin O."/>
            <person name="de Oliveira A.C."/>
            <person name="Bevan M."/>
            <person name="Bancroft I."/>
            <person name="Minx P."/>
            <person name="Cordum H."/>
            <person name="Wilson R."/>
            <person name="Cheng Z."/>
            <person name="Jin W."/>
            <person name="Jiang J."/>
            <person name="Leong S.A."/>
            <person name="Iwama H."/>
            <person name="Gojobori T."/>
            <person name="Itoh T."/>
            <person name="Niimura Y."/>
            <person name="Fujii Y."/>
            <person name="Habara T."/>
            <person name="Sakai H."/>
            <person name="Sato Y."/>
            <person name="Wilson G."/>
            <person name="Kumar K."/>
            <person name="McCouch S."/>
            <person name="Juretic N."/>
            <person name="Hoen D."/>
            <person name="Wright S."/>
            <person name="Bruskiewich R."/>
            <person name="Bureau T."/>
            <person name="Miyao A."/>
            <person name="Hirochika H."/>
            <person name="Nishikawa T."/>
            <person name="Kadowaki K."/>
            <person name="Sugiura M."/>
            <person name="Burr B."/>
            <person name="Sasaki T."/>
        </authorList>
    </citation>
    <scope>NUCLEOTIDE SEQUENCE [LARGE SCALE GENOMIC DNA]</scope>
    <source>
        <strain evidence="2">cv. Nipponbare</strain>
    </source>
</reference>
<accession>Q8LHJ9</accession>
<dbReference type="AlphaFoldDB" id="Q8LHJ9"/>
<organism evidence="1 2">
    <name type="scientific">Oryza sativa subsp. japonica</name>
    <name type="common">Rice</name>
    <dbReference type="NCBI Taxonomy" id="39947"/>
    <lineage>
        <taxon>Eukaryota</taxon>
        <taxon>Viridiplantae</taxon>
        <taxon>Streptophyta</taxon>
        <taxon>Embryophyta</taxon>
        <taxon>Tracheophyta</taxon>
        <taxon>Spermatophyta</taxon>
        <taxon>Magnoliopsida</taxon>
        <taxon>Liliopsida</taxon>
        <taxon>Poales</taxon>
        <taxon>Poaceae</taxon>
        <taxon>BOP clade</taxon>
        <taxon>Oryzoideae</taxon>
        <taxon>Oryzeae</taxon>
        <taxon>Oryzinae</taxon>
        <taxon>Oryza</taxon>
        <taxon>Oryza sativa</taxon>
    </lineage>
</organism>
<reference evidence="2" key="2">
    <citation type="journal article" date="2008" name="Nucleic Acids Res.">
        <title>The rice annotation project database (RAP-DB): 2008 update.</title>
        <authorList>
            <consortium name="The rice annotation project (RAP)"/>
        </authorList>
    </citation>
    <scope>GENOME REANNOTATION</scope>
    <source>
        <strain evidence="2">cv. Nipponbare</strain>
    </source>
</reference>
<gene>
    <name evidence="1" type="primary">P0524E08.128</name>
</gene>
<name>Q8LHJ9_ORYSJ</name>
<evidence type="ECO:0000313" key="1">
    <source>
        <dbReference type="EMBL" id="BAC10858.1"/>
    </source>
</evidence>
<dbReference type="Proteomes" id="UP000000763">
    <property type="component" value="Chromosome 7"/>
</dbReference>
<proteinExistence type="predicted"/>